<keyword evidence="8" id="KW-0249">Electron transport</keyword>
<sequence length="113" mass="13236">MGIEATADEVLKQKAERRAALRAEFWKQTTNPHRHATGEGGHIFDPAIQRYVSTRVSQWDYFKVSGRTSRWGLGLTVIPMFLFGKLVYDERAEREEKIRTGQIAYRDRKFKYI</sequence>
<protein>
    <recommendedName>
        <fullName evidence="3">NADH dehydrogenase [ubiquinone] 1 beta subcomplex subunit 4</fullName>
    </recommendedName>
    <alternativeName>
        <fullName evidence="12">Complex I-B15</fullName>
    </alternativeName>
    <alternativeName>
        <fullName evidence="13">NADH-ubiquinone oxidoreductase B15 subunit</fullName>
    </alternativeName>
</protein>
<evidence type="ECO:0000256" key="1">
    <source>
        <dbReference type="ARBA" id="ARBA00004434"/>
    </source>
</evidence>
<organism evidence="15">
    <name type="scientific">Culicoides sonorensis</name>
    <name type="common">Biting midge</name>
    <dbReference type="NCBI Taxonomy" id="179676"/>
    <lineage>
        <taxon>Eukaryota</taxon>
        <taxon>Metazoa</taxon>
        <taxon>Ecdysozoa</taxon>
        <taxon>Arthropoda</taxon>
        <taxon>Hexapoda</taxon>
        <taxon>Insecta</taxon>
        <taxon>Pterygota</taxon>
        <taxon>Neoptera</taxon>
        <taxon>Endopterygota</taxon>
        <taxon>Diptera</taxon>
        <taxon>Nematocera</taxon>
        <taxon>Chironomoidea</taxon>
        <taxon>Ceratopogonidae</taxon>
        <taxon>Ceratopogoninae</taxon>
        <taxon>Culicoides</taxon>
        <taxon>Monoculicoides</taxon>
    </lineage>
</organism>
<dbReference type="PANTHER" id="PTHR15469">
    <property type="entry name" value="NADH-UBIQUINONE OXIDOREDUCTASE B15 SUBUNIT"/>
    <property type="match status" value="1"/>
</dbReference>
<evidence type="ECO:0000256" key="13">
    <source>
        <dbReference type="ARBA" id="ARBA00030987"/>
    </source>
</evidence>
<evidence type="ECO:0000256" key="9">
    <source>
        <dbReference type="ARBA" id="ARBA00022989"/>
    </source>
</evidence>
<dbReference type="InterPro" id="IPR009866">
    <property type="entry name" value="NADH_UbQ_OxRdtase_NDUFB4_su"/>
</dbReference>
<evidence type="ECO:0000256" key="10">
    <source>
        <dbReference type="ARBA" id="ARBA00023128"/>
    </source>
</evidence>
<keyword evidence="7" id="KW-0999">Mitochondrion inner membrane</keyword>
<dbReference type="EMBL" id="UFQS01001485">
    <property type="protein sequence ID" value="SSX11188.1"/>
    <property type="molecule type" value="Genomic_DNA"/>
</dbReference>
<dbReference type="EMBL" id="UFQS01000092">
    <property type="protein sequence ID" value="SSW99194.1"/>
    <property type="molecule type" value="Genomic_DNA"/>
</dbReference>
<dbReference type="Pfam" id="PF07225">
    <property type="entry name" value="NDUF_B4"/>
    <property type="match status" value="1"/>
</dbReference>
<keyword evidence="5" id="KW-0679">Respiratory chain</keyword>
<comment type="similarity">
    <text evidence="2">Belongs to the complex I NDUFB4 subunit family.</text>
</comment>
<evidence type="ECO:0000256" key="8">
    <source>
        <dbReference type="ARBA" id="ARBA00022982"/>
    </source>
</evidence>
<evidence type="ECO:0000256" key="7">
    <source>
        <dbReference type="ARBA" id="ARBA00022792"/>
    </source>
</evidence>
<dbReference type="VEuPathDB" id="VectorBase:CSON002853"/>
<gene>
    <name evidence="15" type="primary">CSON002853</name>
    <name evidence="14" type="synonym">CSON015099</name>
</gene>
<evidence type="ECO:0000256" key="6">
    <source>
        <dbReference type="ARBA" id="ARBA00022692"/>
    </source>
</evidence>
<dbReference type="OMA" id="YLLHTTR"/>
<dbReference type="PANTHER" id="PTHR15469:SF0">
    <property type="entry name" value="NADH DEHYDROGENASE [UBIQUINONE] 1 BETA SUBCOMPLEX SUBUNIT 4"/>
    <property type="match status" value="1"/>
</dbReference>
<keyword evidence="4" id="KW-0813">Transport</keyword>
<dbReference type="AlphaFoldDB" id="A0A336MY24"/>
<keyword evidence="11" id="KW-0472">Membrane</keyword>
<evidence type="ECO:0000256" key="5">
    <source>
        <dbReference type="ARBA" id="ARBA00022660"/>
    </source>
</evidence>
<dbReference type="GO" id="GO:0005743">
    <property type="term" value="C:mitochondrial inner membrane"/>
    <property type="evidence" value="ECO:0007669"/>
    <property type="project" value="UniProtKB-SubCell"/>
</dbReference>
<dbReference type="EMBL" id="UFQT01001485">
    <property type="protein sequence ID" value="SSX30758.1"/>
    <property type="molecule type" value="Genomic_DNA"/>
</dbReference>
<evidence type="ECO:0000256" key="4">
    <source>
        <dbReference type="ARBA" id="ARBA00022448"/>
    </source>
</evidence>
<reference evidence="14" key="1">
    <citation type="submission" date="2018-04" db="EMBL/GenBank/DDBJ databases">
        <authorList>
            <person name="Go L.Y."/>
            <person name="Mitchell J.A."/>
        </authorList>
    </citation>
    <scope>NUCLEOTIDE SEQUENCE</scope>
    <source>
        <tissue evidence="14">Whole organism</tissue>
    </source>
</reference>
<comment type="subcellular location">
    <subcellularLocation>
        <location evidence="1">Mitochondrion inner membrane</location>
        <topology evidence="1">Single-pass membrane protein</topology>
    </subcellularLocation>
</comment>
<evidence type="ECO:0000313" key="14">
    <source>
        <dbReference type="EMBL" id="SSW99194.1"/>
    </source>
</evidence>
<evidence type="ECO:0000313" key="15">
    <source>
        <dbReference type="EMBL" id="SSX30758.1"/>
    </source>
</evidence>
<evidence type="ECO:0000256" key="11">
    <source>
        <dbReference type="ARBA" id="ARBA00023136"/>
    </source>
</evidence>
<evidence type="ECO:0000256" key="3">
    <source>
        <dbReference type="ARBA" id="ARBA00018681"/>
    </source>
</evidence>
<keyword evidence="6" id="KW-0812">Transmembrane</keyword>
<name>A0A336MY24_CULSO</name>
<keyword evidence="9" id="KW-1133">Transmembrane helix</keyword>
<dbReference type="EMBL" id="UFQT01000092">
    <property type="protein sequence ID" value="SSX19574.1"/>
    <property type="molecule type" value="Genomic_DNA"/>
</dbReference>
<evidence type="ECO:0000256" key="2">
    <source>
        <dbReference type="ARBA" id="ARBA00007260"/>
    </source>
</evidence>
<dbReference type="VEuPathDB" id="VectorBase:CSON015099"/>
<proteinExistence type="inferred from homology"/>
<keyword evidence="10" id="KW-0496">Mitochondrion</keyword>
<reference evidence="15" key="2">
    <citation type="submission" date="2018-07" db="EMBL/GenBank/DDBJ databases">
        <authorList>
            <person name="Quirk P.G."/>
            <person name="Krulwich T.A."/>
        </authorList>
    </citation>
    <scope>NUCLEOTIDE SEQUENCE</scope>
</reference>
<accession>A0A336MY24</accession>
<evidence type="ECO:0000256" key="12">
    <source>
        <dbReference type="ARBA" id="ARBA00030212"/>
    </source>
</evidence>